<dbReference type="EMBL" id="LAZR01056977">
    <property type="protein sequence ID" value="KKK73027.1"/>
    <property type="molecule type" value="Genomic_DNA"/>
</dbReference>
<evidence type="ECO:0000313" key="1">
    <source>
        <dbReference type="EMBL" id="KKK73027.1"/>
    </source>
</evidence>
<feature type="non-terminal residue" evidence="1">
    <location>
        <position position="34"/>
    </location>
</feature>
<comment type="caution">
    <text evidence="1">The sequence shown here is derived from an EMBL/GenBank/DDBJ whole genome shotgun (WGS) entry which is preliminary data.</text>
</comment>
<protein>
    <submittedName>
        <fullName evidence="1">Uncharacterized protein</fullName>
    </submittedName>
</protein>
<gene>
    <name evidence="1" type="ORF">LCGC14_2897970</name>
</gene>
<proteinExistence type="predicted"/>
<name>A0A0F8XVA0_9ZZZZ</name>
<accession>A0A0F8XVA0</accession>
<reference evidence="1" key="1">
    <citation type="journal article" date="2015" name="Nature">
        <title>Complex archaea that bridge the gap between prokaryotes and eukaryotes.</title>
        <authorList>
            <person name="Spang A."/>
            <person name="Saw J.H."/>
            <person name="Jorgensen S.L."/>
            <person name="Zaremba-Niedzwiedzka K."/>
            <person name="Martijn J."/>
            <person name="Lind A.E."/>
            <person name="van Eijk R."/>
            <person name="Schleper C."/>
            <person name="Guy L."/>
            <person name="Ettema T.J."/>
        </authorList>
    </citation>
    <scope>NUCLEOTIDE SEQUENCE</scope>
</reference>
<organism evidence="1">
    <name type="scientific">marine sediment metagenome</name>
    <dbReference type="NCBI Taxonomy" id="412755"/>
    <lineage>
        <taxon>unclassified sequences</taxon>
        <taxon>metagenomes</taxon>
        <taxon>ecological metagenomes</taxon>
    </lineage>
</organism>
<dbReference type="AlphaFoldDB" id="A0A0F8XVA0"/>
<sequence length="34" mass="3686">MTEMEHGAALLRIDELMDARFGTPEGVSSFDGTT</sequence>